<feature type="compositionally biased region" description="Low complexity" evidence="1">
    <location>
        <begin position="103"/>
        <end position="112"/>
    </location>
</feature>
<feature type="compositionally biased region" description="Polar residues" evidence="1">
    <location>
        <begin position="849"/>
        <end position="863"/>
    </location>
</feature>
<feature type="compositionally biased region" description="Low complexity" evidence="1">
    <location>
        <begin position="1060"/>
        <end position="1087"/>
    </location>
</feature>
<dbReference type="OrthoDB" id="2245455at2759"/>
<name>A0A6A6H4J4_VIRVR</name>
<feature type="compositionally biased region" description="Polar residues" evidence="1">
    <location>
        <begin position="429"/>
        <end position="438"/>
    </location>
</feature>
<feature type="compositionally biased region" description="Low complexity" evidence="1">
    <location>
        <begin position="119"/>
        <end position="142"/>
    </location>
</feature>
<feature type="compositionally biased region" description="Low complexity" evidence="1">
    <location>
        <begin position="806"/>
        <end position="818"/>
    </location>
</feature>
<feature type="region of interest" description="Disordered" evidence="1">
    <location>
        <begin position="455"/>
        <end position="485"/>
    </location>
</feature>
<proteinExistence type="predicted"/>
<feature type="region of interest" description="Disordered" evidence="1">
    <location>
        <begin position="1008"/>
        <end position="1087"/>
    </location>
</feature>
<feature type="compositionally biased region" description="Polar residues" evidence="1">
    <location>
        <begin position="908"/>
        <end position="938"/>
    </location>
</feature>
<evidence type="ECO:0000256" key="1">
    <source>
        <dbReference type="SAM" id="MobiDB-lite"/>
    </source>
</evidence>
<protein>
    <recommendedName>
        <fullName evidence="2">MIT domain-containing protein</fullName>
    </recommendedName>
</protein>
<keyword evidence="4" id="KW-1185">Reference proteome</keyword>
<feature type="compositionally biased region" description="Polar residues" evidence="1">
    <location>
        <begin position="955"/>
        <end position="974"/>
    </location>
</feature>
<dbReference type="PANTHER" id="PTHR37327">
    <property type="entry name" value="CHROMOSOME 1, WHOLE GENOME SHOTGUN SEQUENCE"/>
    <property type="match status" value="1"/>
</dbReference>
<feature type="compositionally biased region" description="Low complexity" evidence="1">
    <location>
        <begin position="198"/>
        <end position="219"/>
    </location>
</feature>
<feature type="domain" description="MIT" evidence="2">
    <location>
        <begin position="343"/>
        <end position="407"/>
    </location>
</feature>
<evidence type="ECO:0000313" key="4">
    <source>
        <dbReference type="Proteomes" id="UP000800092"/>
    </source>
</evidence>
<feature type="compositionally biased region" description="Polar residues" evidence="1">
    <location>
        <begin position="752"/>
        <end position="774"/>
    </location>
</feature>
<feature type="compositionally biased region" description="Polar residues" evidence="1">
    <location>
        <begin position="1"/>
        <end position="13"/>
    </location>
</feature>
<dbReference type="InterPro" id="IPR036181">
    <property type="entry name" value="MIT_dom_sf"/>
</dbReference>
<feature type="compositionally biased region" description="Polar residues" evidence="1">
    <location>
        <begin position="261"/>
        <end position="275"/>
    </location>
</feature>
<evidence type="ECO:0000313" key="3">
    <source>
        <dbReference type="EMBL" id="KAF2233034.1"/>
    </source>
</evidence>
<feature type="compositionally biased region" description="Polar residues" evidence="1">
    <location>
        <begin position="31"/>
        <end position="68"/>
    </location>
</feature>
<dbReference type="EMBL" id="ML991810">
    <property type="protein sequence ID" value="KAF2233034.1"/>
    <property type="molecule type" value="Genomic_DNA"/>
</dbReference>
<accession>A0A6A6H4J4</accession>
<evidence type="ECO:0000259" key="2">
    <source>
        <dbReference type="Pfam" id="PF04212"/>
    </source>
</evidence>
<feature type="compositionally biased region" description="Basic residues" evidence="1">
    <location>
        <begin position="151"/>
        <end position="166"/>
    </location>
</feature>
<dbReference type="Pfam" id="PF04212">
    <property type="entry name" value="MIT"/>
    <property type="match status" value="1"/>
</dbReference>
<feature type="compositionally biased region" description="Polar residues" evidence="1">
    <location>
        <begin position="455"/>
        <end position="468"/>
    </location>
</feature>
<dbReference type="PANTHER" id="PTHR37327:SF1">
    <property type="entry name" value="MICROTUBULE INTERACTING AND TRANSPORT DOMAIN-CONTAINING PROTEIN"/>
    <property type="match status" value="1"/>
</dbReference>
<feature type="compositionally biased region" description="Basic and acidic residues" evidence="1">
    <location>
        <begin position="291"/>
        <end position="340"/>
    </location>
</feature>
<feature type="region of interest" description="Disordered" evidence="1">
    <location>
        <begin position="740"/>
        <end position="996"/>
    </location>
</feature>
<feature type="region of interest" description="Disordered" evidence="1">
    <location>
        <begin position="196"/>
        <end position="340"/>
    </location>
</feature>
<dbReference type="SUPFAM" id="SSF116846">
    <property type="entry name" value="MIT domain"/>
    <property type="match status" value="1"/>
</dbReference>
<feature type="region of interest" description="Disordered" evidence="1">
    <location>
        <begin position="532"/>
        <end position="606"/>
    </location>
</feature>
<feature type="compositionally biased region" description="Basic and acidic residues" evidence="1">
    <location>
        <begin position="890"/>
        <end position="906"/>
    </location>
</feature>
<feature type="compositionally biased region" description="Polar residues" evidence="1">
    <location>
        <begin position="819"/>
        <end position="841"/>
    </location>
</feature>
<dbReference type="Gene3D" id="1.20.58.80">
    <property type="entry name" value="Phosphotransferase system, lactose/cellobiose-type IIA subunit"/>
    <property type="match status" value="1"/>
</dbReference>
<gene>
    <name evidence="3" type="ORF">EV356DRAFT_534126</name>
</gene>
<organism evidence="3 4">
    <name type="scientific">Viridothelium virens</name>
    <name type="common">Speckled blister lichen</name>
    <name type="synonym">Trypethelium virens</name>
    <dbReference type="NCBI Taxonomy" id="1048519"/>
    <lineage>
        <taxon>Eukaryota</taxon>
        <taxon>Fungi</taxon>
        <taxon>Dikarya</taxon>
        <taxon>Ascomycota</taxon>
        <taxon>Pezizomycotina</taxon>
        <taxon>Dothideomycetes</taxon>
        <taxon>Dothideomycetes incertae sedis</taxon>
        <taxon>Trypetheliales</taxon>
        <taxon>Trypetheliaceae</taxon>
        <taxon>Viridothelium</taxon>
    </lineage>
</organism>
<feature type="region of interest" description="Disordered" evidence="1">
    <location>
        <begin position="1"/>
        <end position="178"/>
    </location>
</feature>
<feature type="compositionally biased region" description="Polar residues" evidence="1">
    <location>
        <begin position="982"/>
        <end position="996"/>
    </location>
</feature>
<sequence length="1445" mass="154915">MFHSTAGSSNHASRSIKRPHSRSNSISSSSAATTVKRTSSLNSAGTASRPTTAPYGASSTTVDGTAGNTSRSTASKRRSSVAHVTQDNSAPVREGLGNLNRWSQSTASSLSSTGHKRLSSLSKRLSGSANGQALNNAQNNPNSLPPSPRRVLQKRNRSPPSPRKRLPASPTPAVPSLPLNALPPIITLPSLSQAVADANAPSASTSRTPSTTAPFTPTTRPLNPFPSEGKGSLSPDSKKRPPLQPRTQTAPEKEQVKSPRRMTNSTGPILSTTIPDTRDRARTPTGKRKPTRDESATPRRRDRSTSDASRFDDRNASNFDRDTQSRASDRRDKRADKDKKAMLSKALEKANTAVVLDNAQNFEGAIEAYRDACRLLQSVMERSSGEEDKRKLEAIRQTYLNRIDELHTLEPEYQQASGKTLPQRPMSDESLSGHSRKTLSIGSVVDEPAIIGTATVTRIVNDPSADSTPQSRNPRRPQSPRMRESVISSAIKDVESTLPKSVPKSTFLDSSWGTSRSPIKTQVLEVKESMLAPGDRTLMPQPLSPRSPRSAQPRTAPVELPASPVEMKLPRQSTQEQPQEENQPESMSWLDTIDESDSSCASSVHSVDPRLGIKRKHLRNTSGQSQAEFDAAFDAAVEAAYDDGFEPYEDEVQKPVGTDFITQAMRNVELARERVREAKREEVIQAAKERERKRVLEENSIPYVRESVTIPYGNQDADDEERMLEEMTREYLDDGFDFGLQNKSALPRESDSSGYTRSTWDSSGRATTGSSLSTVAEGPESRRTSQQIHSKPPPMPPPPVDLSAVSGSNNTSNSNKGSAFSQPTSGSGSVLNRRFSGQTPKQLKIETKPASNGPQSARLQTSRIPDGPILTPRSDSLQAPKTAAAALGTEKFDDSALRIPRPELERTMTPNSQDSLPLGSHNPSNENSAISRSESPSSFRPDLKKNQSSLSLSSRGQTLTVSTPSNTGPSSADTTIPIGLGTSPNPNSTNGTFTPQSTIFRRPATATSFLPTPSAASTFQTGSSTITTTTATDGSLSTAGTPGGGMRSLLLTADLPHPDSPSSTSPNNAAAGSNNPLAPGGVGVGSSASAPMPLEPCPTSSLLRPFWLLRAVYQTLAHPRGGYLSTKLFVPRDVWGVRNVKVKGVEEKIAACDLLTAALEKVRVGWEEGGWEVERVAEELSGFENVMDTVQSSLAKKLGQEVGVQGVGGLFRDAEIEGGGAMGEGDGSVGVGSAMGGRKVSSGGKNYLSGWRKLRPKNSGAGLTGIAISGSGMAGSTGNGLTKDKDGKDGGAGFTISTLPMTSLANPKFARRDAANLEFSGFTMGNYMASLARLCDAVQVLGMIDILSSIFPLEFVLVLYFCWPPFGTSSQKKFMILTEFFHVDQIARQVEDPGLKHSSPAHVGLELSARHAAEFFGFYICRFVLADVGLLLDKFIKRGSEWVLV</sequence>
<feature type="region of interest" description="Disordered" evidence="1">
    <location>
        <begin position="414"/>
        <end position="438"/>
    </location>
</feature>
<dbReference type="InterPro" id="IPR007330">
    <property type="entry name" value="MIT_dom"/>
</dbReference>
<reference evidence="3" key="1">
    <citation type="journal article" date="2020" name="Stud. Mycol.">
        <title>101 Dothideomycetes genomes: a test case for predicting lifestyles and emergence of pathogens.</title>
        <authorList>
            <person name="Haridas S."/>
            <person name="Albert R."/>
            <person name="Binder M."/>
            <person name="Bloem J."/>
            <person name="Labutti K."/>
            <person name="Salamov A."/>
            <person name="Andreopoulos B."/>
            <person name="Baker S."/>
            <person name="Barry K."/>
            <person name="Bills G."/>
            <person name="Bluhm B."/>
            <person name="Cannon C."/>
            <person name="Castanera R."/>
            <person name="Culley D."/>
            <person name="Daum C."/>
            <person name="Ezra D."/>
            <person name="Gonzalez J."/>
            <person name="Henrissat B."/>
            <person name="Kuo A."/>
            <person name="Liang C."/>
            <person name="Lipzen A."/>
            <person name="Lutzoni F."/>
            <person name="Magnuson J."/>
            <person name="Mondo S."/>
            <person name="Nolan M."/>
            <person name="Ohm R."/>
            <person name="Pangilinan J."/>
            <person name="Park H.-J."/>
            <person name="Ramirez L."/>
            <person name="Alfaro M."/>
            <person name="Sun H."/>
            <person name="Tritt A."/>
            <person name="Yoshinaga Y."/>
            <person name="Zwiers L.-H."/>
            <person name="Turgeon B."/>
            <person name="Goodwin S."/>
            <person name="Spatafora J."/>
            <person name="Crous P."/>
            <person name="Grigoriev I."/>
        </authorList>
    </citation>
    <scope>NUCLEOTIDE SEQUENCE</scope>
    <source>
        <strain evidence="3">Tuck. ex Michener</strain>
    </source>
</reference>
<feature type="compositionally biased region" description="Pro residues" evidence="1">
    <location>
        <begin position="791"/>
        <end position="800"/>
    </location>
</feature>
<feature type="compositionally biased region" description="Low complexity" evidence="1">
    <location>
        <begin position="1017"/>
        <end position="1040"/>
    </location>
</feature>
<dbReference type="Proteomes" id="UP000800092">
    <property type="component" value="Unassembled WGS sequence"/>
</dbReference>